<accession>G7ZIZ9</accession>
<dbReference type="EMBL" id="FQ311874">
    <property type="protein sequence ID" value="CBS91511.1"/>
    <property type="molecule type" value="Genomic_DNA"/>
</dbReference>
<dbReference type="RefSeq" id="WP_014189937.1">
    <property type="nucleotide sequence ID" value="NC_016588.1"/>
</dbReference>
<dbReference type="InterPro" id="IPR001173">
    <property type="entry name" value="Glyco_trans_2-like"/>
</dbReference>
<organism evidence="2 3">
    <name type="scientific">Azospirillum lipoferum (strain 4B)</name>
    <dbReference type="NCBI Taxonomy" id="862719"/>
    <lineage>
        <taxon>Bacteria</taxon>
        <taxon>Pseudomonadati</taxon>
        <taxon>Pseudomonadota</taxon>
        <taxon>Alphaproteobacteria</taxon>
        <taxon>Rhodospirillales</taxon>
        <taxon>Azospirillaceae</taxon>
        <taxon>Azospirillum</taxon>
    </lineage>
</organism>
<name>G7ZIZ9_AZOL4</name>
<evidence type="ECO:0000313" key="2">
    <source>
        <dbReference type="EMBL" id="CBS91511.1"/>
    </source>
</evidence>
<sequence length="433" mass="48589">MTAASLTIVVPSHNRPAFLQRTLEHYGNGPYHCVVVDSSADPIVFEAAAYPSVDYRHRPGVPFATKLHECLLTVDTPYVVLSADDDMIRLDALAECVAFLDAHPGHSSVHGHFLFFLRSPNRVWGLRAYWARHDWQVAQDDPRDRQLHLMSNYMHQMYAVQRTPLLRRAYGLMDGRLHNSELMEFVVGLSVTAGGRHRTLPIFYQARQDILDSWSRSLGTGYPNLRQLHEDGADPQQYEQFLDICADILQETAGMERGDGRRHTVRCIEAYLANEADLIRQMAEPGVFHRDLMRIEMEASCWPDWGGGALRDIAAMAQLAWKHEKCGLDAAILDDFTELDASQPIHIYGAGNAGRALAARLDGLGLPVAGYIDSFHGGTVEGRPCLTLQDYRAVHRPDDLVLIASCMHGEIRRGLDEAGITNYRVAYFRAMLP</sequence>
<proteinExistence type="predicted"/>
<dbReference type="InterPro" id="IPR031042">
    <property type="entry name" value="Glyco_TIGR04440"/>
</dbReference>
<dbReference type="HOGENOM" id="CLU_632603_0_0_5"/>
<keyword evidence="2" id="KW-0614">Plasmid</keyword>
<evidence type="ECO:0000313" key="3">
    <source>
        <dbReference type="Proteomes" id="UP000005667"/>
    </source>
</evidence>
<dbReference type="OrthoDB" id="396512at2"/>
<reference evidence="3" key="1">
    <citation type="journal article" date="2011" name="PLoS Genet.">
        <title>Azospirillum genomes reveal transition of bacteria from aquatic to terrestrial environments.</title>
        <authorList>
            <person name="Wisniewski-Dye F."/>
            <person name="Borziak K."/>
            <person name="Khalsa-Moyers G."/>
            <person name="Alexandre G."/>
            <person name="Sukharnikov L.O."/>
            <person name="Wuichet K."/>
            <person name="Hurst G.B."/>
            <person name="McDonald W.H."/>
            <person name="Robertson J.S."/>
            <person name="Barbe V."/>
            <person name="Calteau A."/>
            <person name="Rouy Z."/>
            <person name="Mangenot S."/>
            <person name="Prigent-Combaret C."/>
            <person name="Normand P."/>
            <person name="Boyer M."/>
            <person name="Siguier P."/>
            <person name="Dessaux Y."/>
            <person name="Elmerich C."/>
            <person name="Condemine G."/>
            <person name="Krishnen G."/>
            <person name="Kennedy I."/>
            <person name="Paterson A.H."/>
            <person name="Gonzalez V."/>
            <person name="Mavingui P."/>
            <person name="Zhulin I.B."/>
        </authorList>
    </citation>
    <scope>NUCLEOTIDE SEQUENCE [LARGE SCALE GENOMIC DNA]</scope>
    <source>
        <strain evidence="3">4B</strain>
    </source>
</reference>
<evidence type="ECO:0000259" key="1">
    <source>
        <dbReference type="Pfam" id="PF00535"/>
    </source>
</evidence>
<dbReference type="KEGG" id="ali:AZOLI_p60093"/>
<dbReference type="SUPFAM" id="SSF53448">
    <property type="entry name" value="Nucleotide-diphospho-sugar transferases"/>
    <property type="match status" value="1"/>
</dbReference>
<dbReference type="AlphaFoldDB" id="G7ZIZ9"/>
<feature type="domain" description="Glycosyltransferase 2-like" evidence="1">
    <location>
        <begin position="7"/>
        <end position="149"/>
    </location>
</feature>
<gene>
    <name evidence="2" type="ordered locus">AZOLI_p60093</name>
</gene>
<dbReference type="Gene3D" id="3.90.550.10">
    <property type="entry name" value="Spore Coat Polysaccharide Biosynthesis Protein SpsA, Chain A"/>
    <property type="match status" value="1"/>
</dbReference>
<keyword evidence="3" id="KW-1185">Reference proteome</keyword>
<dbReference type="NCBIfam" id="TIGR04440">
    <property type="entry name" value="glyco_TIGR04440"/>
    <property type="match status" value="1"/>
</dbReference>
<dbReference type="Pfam" id="PF00535">
    <property type="entry name" value="Glycos_transf_2"/>
    <property type="match status" value="1"/>
</dbReference>
<dbReference type="InterPro" id="IPR029044">
    <property type="entry name" value="Nucleotide-diphossugar_trans"/>
</dbReference>
<geneLocation type="plasmid" evidence="2 3">
    <name>AZO_p6</name>
</geneLocation>
<dbReference type="CDD" id="cd00761">
    <property type="entry name" value="Glyco_tranf_GTA_type"/>
    <property type="match status" value="1"/>
</dbReference>
<protein>
    <recommendedName>
        <fullName evidence="1">Glycosyltransferase 2-like domain-containing protein</fullName>
    </recommendedName>
</protein>
<dbReference type="Proteomes" id="UP000005667">
    <property type="component" value="Plasmid AZO_p6"/>
</dbReference>